<evidence type="ECO:0000313" key="7">
    <source>
        <dbReference type="EMBL" id="KAL1502566.1"/>
    </source>
</evidence>
<evidence type="ECO:0000256" key="3">
    <source>
        <dbReference type="ARBA" id="ARBA00013465"/>
    </source>
</evidence>
<dbReference type="EMBL" id="JBDJPC010000005">
    <property type="protein sequence ID" value="KAL1502566.1"/>
    <property type="molecule type" value="Genomic_DNA"/>
</dbReference>
<evidence type="ECO:0000256" key="2">
    <source>
        <dbReference type="ARBA" id="ARBA00008632"/>
    </source>
</evidence>
<evidence type="ECO:0000256" key="4">
    <source>
        <dbReference type="ARBA" id="ARBA00022473"/>
    </source>
</evidence>
<keyword evidence="4" id="KW-0217">Developmental protein</keyword>
<dbReference type="GO" id="GO:0005635">
    <property type="term" value="C:nuclear envelope"/>
    <property type="evidence" value="ECO:0007669"/>
    <property type="project" value="UniProtKB-SubCell"/>
</dbReference>
<gene>
    <name evidence="7" type="ORF">ABEB36_007691</name>
</gene>
<proteinExistence type="inferred from homology"/>
<sequence length="201" mass="23098">MTSDSSEDENLELLRESIDSKFLNESMFKDRPSASVIDELETVTKPLPPSLRKTQDADEQFNLFRVTPEFQSYIAKNLAKVIEEDLQKCLIAKIKKPERPRKTHRKSGVKLFSNSEKFLKITKNPVNDTGVQTFKQRRVTKVQKNSPVSLEEIAKLAVNPEDIISGKETKFWSNRSKAPVYRYKKSTTDNILTLIEPTFMS</sequence>
<dbReference type="PANTHER" id="PTHR14482:SF0">
    <property type="entry name" value="PROTEIN CUSTOS"/>
    <property type="match status" value="1"/>
</dbReference>
<evidence type="ECO:0000256" key="5">
    <source>
        <dbReference type="ARBA" id="ARBA00022687"/>
    </source>
</evidence>
<dbReference type="AlphaFoldDB" id="A0ABD1EYR6"/>
<comment type="subcellular location">
    <subcellularLocation>
        <location evidence="1">Nucleus envelope</location>
    </subcellularLocation>
</comment>
<keyword evidence="6" id="KW-0539">Nucleus</keyword>
<evidence type="ECO:0000256" key="6">
    <source>
        <dbReference type="ARBA" id="ARBA00023242"/>
    </source>
</evidence>
<dbReference type="InterPro" id="IPR026694">
    <property type="entry name" value="CUSTOS"/>
</dbReference>
<evidence type="ECO:0000256" key="1">
    <source>
        <dbReference type="ARBA" id="ARBA00004259"/>
    </source>
</evidence>
<dbReference type="PANTHER" id="PTHR14482">
    <property type="entry name" value="CHROMOSOME 12 ORF 43 HOMOLOG"/>
    <property type="match status" value="1"/>
</dbReference>
<comment type="caution">
    <text evidence="7">The sequence shown here is derived from an EMBL/GenBank/DDBJ whole genome shotgun (WGS) entry which is preliminary data.</text>
</comment>
<name>A0ABD1EYR6_HYPHA</name>
<accession>A0ABD1EYR6</accession>
<keyword evidence="8" id="KW-1185">Reference proteome</keyword>
<comment type="similarity">
    <text evidence="2">Belongs to the CUSTOS family.</text>
</comment>
<protein>
    <recommendedName>
        <fullName evidence="3">Protein CUSTOS</fullName>
    </recommendedName>
</protein>
<evidence type="ECO:0000313" key="8">
    <source>
        <dbReference type="Proteomes" id="UP001566132"/>
    </source>
</evidence>
<organism evidence="7 8">
    <name type="scientific">Hypothenemus hampei</name>
    <name type="common">Coffee berry borer</name>
    <dbReference type="NCBI Taxonomy" id="57062"/>
    <lineage>
        <taxon>Eukaryota</taxon>
        <taxon>Metazoa</taxon>
        <taxon>Ecdysozoa</taxon>
        <taxon>Arthropoda</taxon>
        <taxon>Hexapoda</taxon>
        <taxon>Insecta</taxon>
        <taxon>Pterygota</taxon>
        <taxon>Neoptera</taxon>
        <taxon>Endopterygota</taxon>
        <taxon>Coleoptera</taxon>
        <taxon>Polyphaga</taxon>
        <taxon>Cucujiformia</taxon>
        <taxon>Curculionidae</taxon>
        <taxon>Scolytinae</taxon>
        <taxon>Hypothenemus</taxon>
    </lineage>
</organism>
<dbReference type="Proteomes" id="UP001566132">
    <property type="component" value="Unassembled WGS sequence"/>
</dbReference>
<keyword evidence="5" id="KW-0879">Wnt signaling pathway</keyword>
<reference evidence="7 8" key="1">
    <citation type="submission" date="2024-05" db="EMBL/GenBank/DDBJ databases">
        <title>Genetic variation in Jamaican populations of the coffee berry borer (Hypothenemus hampei).</title>
        <authorList>
            <person name="Errbii M."/>
            <person name="Myrie A."/>
        </authorList>
    </citation>
    <scope>NUCLEOTIDE SEQUENCE [LARGE SCALE GENOMIC DNA]</scope>
    <source>
        <strain evidence="7">JA-Hopewell-2020-01-JO</strain>
        <tissue evidence="7">Whole body</tissue>
    </source>
</reference>
<dbReference type="GO" id="GO:0016055">
    <property type="term" value="P:Wnt signaling pathway"/>
    <property type="evidence" value="ECO:0007669"/>
    <property type="project" value="UniProtKB-KW"/>
</dbReference>